<dbReference type="EMBL" id="CP104694">
    <property type="protein sequence ID" value="UXI68889.1"/>
    <property type="molecule type" value="Genomic_DNA"/>
</dbReference>
<dbReference type="RefSeq" id="WP_261695848.1">
    <property type="nucleotide sequence ID" value="NZ_CP104694.1"/>
</dbReference>
<sequence>MNENVRRFIPIVVMMLILLCGFLLIRESVAQTSPRPVAPKDLAKYWLVSSTSLEALVPNSGRNMDKPSCASVAYVIEANGTTSNIRLEKLYPASDLGSVATSVVQNLRYVPGPNNQGVVPVATRVVLPFNLPPVQGTPERQAQITAYRERVLAQCEPTVPPVKNETPATGQGAAPHQ</sequence>
<gene>
    <name evidence="2" type="ORF">N4264_04325</name>
</gene>
<dbReference type="Gene3D" id="3.30.1150.10">
    <property type="match status" value="1"/>
</dbReference>
<protein>
    <submittedName>
        <fullName evidence="2">Energy transducer TonB</fullName>
    </submittedName>
</protein>
<evidence type="ECO:0000313" key="2">
    <source>
        <dbReference type="EMBL" id="UXI68889.1"/>
    </source>
</evidence>
<organism evidence="2 3">
    <name type="scientific">Tahibacter amnicola</name>
    <dbReference type="NCBI Taxonomy" id="2976241"/>
    <lineage>
        <taxon>Bacteria</taxon>
        <taxon>Pseudomonadati</taxon>
        <taxon>Pseudomonadota</taxon>
        <taxon>Gammaproteobacteria</taxon>
        <taxon>Lysobacterales</taxon>
        <taxon>Rhodanobacteraceae</taxon>
        <taxon>Tahibacter</taxon>
    </lineage>
</organism>
<accession>A0ABY6BGK1</accession>
<feature type="region of interest" description="Disordered" evidence="1">
    <location>
        <begin position="158"/>
        <end position="177"/>
    </location>
</feature>
<dbReference type="Proteomes" id="UP001064632">
    <property type="component" value="Chromosome"/>
</dbReference>
<evidence type="ECO:0000313" key="3">
    <source>
        <dbReference type="Proteomes" id="UP001064632"/>
    </source>
</evidence>
<keyword evidence="3" id="KW-1185">Reference proteome</keyword>
<evidence type="ECO:0000256" key="1">
    <source>
        <dbReference type="SAM" id="MobiDB-lite"/>
    </source>
</evidence>
<proteinExistence type="predicted"/>
<name>A0ABY6BGK1_9GAMM</name>
<reference evidence="2" key="1">
    <citation type="submission" date="2022-09" db="EMBL/GenBank/DDBJ databases">
        <title>Tahibacter sp. nov., isolated from a fresh water.</title>
        <authorList>
            <person name="Baek J.H."/>
            <person name="Lee J.K."/>
            <person name="Kim J.M."/>
            <person name="Jeon C.O."/>
        </authorList>
    </citation>
    <scope>NUCLEOTIDE SEQUENCE</scope>
    <source>
        <strain evidence="2">W38</strain>
    </source>
</reference>
<dbReference type="SUPFAM" id="SSF74653">
    <property type="entry name" value="TolA/TonB C-terminal domain"/>
    <property type="match status" value="1"/>
</dbReference>